<reference evidence="14 15" key="1">
    <citation type="submission" date="2015-01" db="EMBL/GenBank/DDBJ databases">
        <title>Evolution of Trichinella species and genotypes.</title>
        <authorList>
            <person name="Korhonen P.K."/>
            <person name="Edoardo P."/>
            <person name="Giuseppe L.R."/>
            <person name="Gasser R.B."/>
        </authorList>
    </citation>
    <scope>NUCLEOTIDE SEQUENCE [LARGE SCALE GENOMIC DNA]</scope>
    <source>
        <strain evidence="14">ISS141</strain>
    </source>
</reference>
<name>A0A0V0Y4W4_TRIPS</name>
<dbReference type="InterPro" id="IPR008991">
    <property type="entry name" value="Translation_prot_SH3-like_sf"/>
</dbReference>
<gene>
    <name evidence="14" type="primary">Srrd</name>
    <name evidence="14" type="ORF">T4E_6998</name>
</gene>
<dbReference type="PANTHER" id="PTHR13032">
    <property type="entry name" value="MITOCHONDRIAL IMPORT INNER MEMBRANE TRANSLOCASE SUBUNIT TIM21"/>
    <property type="match status" value="1"/>
</dbReference>
<dbReference type="Gene3D" id="3.10.450.320">
    <property type="entry name" value="Mitochondrial import inner membrane translocase subunit Tim21"/>
    <property type="match status" value="1"/>
</dbReference>
<dbReference type="SUPFAM" id="SSF50104">
    <property type="entry name" value="Translation proteins SH3-like domain"/>
    <property type="match status" value="1"/>
</dbReference>
<dbReference type="Pfam" id="PF03947">
    <property type="entry name" value="Ribosomal_L2_C"/>
    <property type="match status" value="1"/>
</dbReference>
<dbReference type="Gene3D" id="2.60.40.10">
    <property type="entry name" value="Immunoglobulins"/>
    <property type="match status" value="1"/>
</dbReference>
<dbReference type="Pfam" id="PF00635">
    <property type="entry name" value="Motile_Sperm"/>
    <property type="match status" value="1"/>
</dbReference>
<evidence type="ECO:0000256" key="10">
    <source>
        <dbReference type="ARBA" id="ARBA00023274"/>
    </source>
</evidence>
<keyword evidence="7 12" id="KW-1133">Transmembrane helix</keyword>
<dbReference type="PANTHER" id="PTHR13032:SF6">
    <property type="entry name" value="MITOCHONDRIAL IMPORT INNER MEMBRANE TRANSLOCASE SUBUNIT TIM21"/>
    <property type="match status" value="1"/>
</dbReference>
<dbReference type="SMART" id="SM01382">
    <property type="entry name" value="Ribosomal_L2_C"/>
    <property type="match status" value="1"/>
</dbReference>
<dbReference type="SUPFAM" id="SSF49354">
    <property type="entry name" value="PapD-like"/>
    <property type="match status" value="1"/>
</dbReference>
<dbReference type="Pfam" id="PF07985">
    <property type="entry name" value="SRR1"/>
    <property type="match status" value="1"/>
</dbReference>
<evidence type="ECO:0000256" key="6">
    <source>
        <dbReference type="ARBA" id="ARBA00022980"/>
    </source>
</evidence>
<sequence>MFVGMEIFKRCSRSAISYRHTPILLRRVCSSPSSVLILHHHHPYFIGNVRVGMHLSGRNCSTNLKDKSLDKCNETQSSDSTVINRLFTDDERAPATPVQKIAQASKDFGYFGIVVACVAVTGVIVYCIVSELFSNQRPSKIYSNAFKLVKAHPEVELILGNPIKAYGEPITRRGRRRHVDHLEYEKDGKNYLRVKFYVEGSIAKGTVLLEMQQLPESVSSADVVCYGLGAFSECKDALCQLVLLELLCENAMFSGKKWIFDPIFSDMEKNILVSKGWTLIAENERGIRIASVPTLFYMPHCERELYNNVLYANRHGTISNLVFFGNSFKVMSDSVVEENENLTTFKYLLNASQLAEELPLSNTSSFGEAFYSTCIQYFFCGAVMTATFLGRSLCQISSRGMHAVSSQTQMVLRPSSLIITNCRFLPKPGPNIQYKFDLTPLKSMPYTHKPITIRRLGGRNPETGKKVNQRVGGGYNFDWLWISFRRIGPTDGTFYEEKVIEVRRDGIQTAFIALVAGTRGRRWILATENMKAGDVIKTSCHLPRILINAEEGDSWPVGALVPGTVVNSVELYPGCPDERILAKNAGTSVIIQKRVDNRVVILLPNKRELRILPECMATVGRLSNVNRNKQHWGSMNMKRRMGIRQGSGLWHRKDGYCGRKIHPLPPAKTVDGPPGPAPENYSFHFVFFLRTVRHTVRFSMHFKKEELKKAAQSVEIGPKDEIILQAPYDNIKIVEINAFNHSDFHILYKFRTNRPSGIQISPVYGYIKPNDGEIFAAEFLPITGIPPFTDRCTLYCVALPKNYSTSTKPRDMWKKPVVKVMAPERKVIRVTYLNESGHLYPKSVEAVYDDKDDD</sequence>
<feature type="domain" description="MSP" evidence="13">
    <location>
        <begin position="713"/>
        <end position="831"/>
    </location>
</feature>
<evidence type="ECO:0000256" key="3">
    <source>
        <dbReference type="ARBA" id="ARBA00010867"/>
    </source>
</evidence>
<evidence type="ECO:0000256" key="9">
    <source>
        <dbReference type="ARBA" id="ARBA00023136"/>
    </source>
</evidence>
<dbReference type="InterPro" id="IPR012340">
    <property type="entry name" value="NA-bd_OB-fold"/>
</dbReference>
<dbReference type="SUPFAM" id="SSF50249">
    <property type="entry name" value="Nucleic acid-binding proteins"/>
    <property type="match status" value="1"/>
</dbReference>
<evidence type="ECO:0000313" key="14">
    <source>
        <dbReference type="EMBL" id="KRX94697.1"/>
    </source>
</evidence>
<dbReference type="Proteomes" id="UP000054815">
    <property type="component" value="Unassembled WGS sequence"/>
</dbReference>
<dbReference type="InterPro" id="IPR014722">
    <property type="entry name" value="Rib_uL2_dom2"/>
</dbReference>
<dbReference type="GO" id="GO:0030150">
    <property type="term" value="P:protein import into mitochondrial matrix"/>
    <property type="evidence" value="ECO:0007669"/>
    <property type="project" value="InterPro"/>
</dbReference>
<evidence type="ECO:0000256" key="12">
    <source>
        <dbReference type="SAM" id="Phobius"/>
    </source>
</evidence>
<keyword evidence="8" id="KW-0496">Mitochondrion</keyword>
<keyword evidence="10" id="KW-0687">Ribonucleoprotein</keyword>
<dbReference type="SMART" id="SM01383">
    <property type="entry name" value="Ribosomal_L2"/>
    <property type="match status" value="1"/>
</dbReference>
<dbReference type="InterPro" id="IPR013783">
    <property type="entry name" value="Ig-like_fold"/>
</dbReference>
<dbReference type="AlphaFoldDB" id="A0A0V0Y4W4"/>
<dbReference type="GO" id="GO:0003735">
    <property type="term" value="F:structural constituent of ribosome"/>
    <property type="evidence" value="ECO:0007669"/>
    <property type="project" value="InterPro"/>
</dbReference>
<dbReference type="InterPro" id="IPR022666">
    <property type="entry name" value="Ribosomal_uL2_RNA-bd_dom"/>
</dbReference>
<organism evidence="14 15">
    <name type="scientific">Trichinella pseudospiralis</name>
    <name type="common">Parasitic roundworm</name>
    <dbReference type="NCBI Taxonomy" id="6337"/>
    <lineage>
        <taxon>Eukaryota</taxon>
        <taxon>Metazoa</taxon>
        <taxon>Ecdysozoa</taxon>
        <taxon>Nematoda</taxon>
        <taxon>Enoplea</taxon>
        <taxon>Dorylaimia</taxon>
        <taxon>Trichinellida</taxon>
        <taxon>Trichinellidae</taxon>
        <taxon>Trichinella</taxon>
    </lineage>
</organism>
<evidence type="ECO:0000256" key="7">
    <source>
        <dbReference type="ARBA" id="ARBA00022989"/>
    </source>
</evidence>
<evidence type="ECO:0000313" key="15">
    <source>
        <dbReference type="Proteomes" id="UP000054815"/>
    </source>
</evidence>
<dbReference type="Gene3D" id="2.30.30.30">
    <property type="match status" value="1"/>
</dbReference>
<comment type="similarity">
    <text evidence="3">Belongs to the TIM21 family.</text>
</comment>
<evidence type="ECO:0000256" key="2">
    <source>
        <dbReference type="ARBA" id="ARBA00005636"/>
    </source>
</evidence>
<accession>A0A0V0Y4W4</accession>
<dbReference type="GO" id="GO:0006412">
    <property type="term" value="P:translation"/>
    <property type="evidence" value="ECO:0007669"/>
    <property type="project" value="InterPro"/>
</dbReference>
<dbReference type="InterPro" id="IPR013261">
    <property type="entry name" value="Tim21"/>
</dbReference>
<comment type="similarity">
    <text evidence="2">Belongs to the universal ribosomal protein uL2 family.</text>
</comment>
<dbReference type="InterPro" id="IPR022669">
    <property type="entry name" value="Ribosomal_uL2_C"/>
</dbReference>
<dbReference type="GO" id="GO:1990904">
    <property type="term" value="C:ribonucleoprotein complex"/>
    <property type="evidence" value="ECO:0007669"/>
    <property type="project" value="UniProtKB-KW"/>
</dbReference>
<dbReference type="PROSITE" id="PS50202">
    <property type="entry name" value="MSP"/>
    <property type="match status" value="1"/>
</dbReference>
<keyword evidence="4 12" id="KW-0812">Transmembrane</keyword>
<dbReference type="InterPro" id="IPR008962">
    <property type="entry name" value="PapD-like_sf"/>
</dbReference>
<evidence type="ECO:0000256" key="4">
    <source>
        <dbReference type="ARBA" id="ARBA00022692"/>
    </source>
</evidence>
<evidence type="ECO:0000256" key="5">
    <source>
        <dbReference type="ARBA" id="ARBA00022946"/>
    </source>
</evidence>
<keyword evidence="9 12" id="KW-0472">Membrane</keyword>
<proteinExistence type="inferred from homology"/>
<dbReference type="GO" id="GO:0005744">
    <property type="term" value="C:TIM23 mitochondrial import inner membrane translocase complex"/>
    <property type="evidence" value="ECO:0007669"/>
    <property type="project" value="InterPro"/>
</dbReference>
<evidence type="ECO:0000259" key="13">
    <source>
        <dbReference type="PROSITE" id="PS50202"/>
    </source>
</evidence>
<dbReference type="InterPro" id="IPR012942">
    <property type="entry name" value="SRR1-like"/>
</dbReference>
<dbReference type="STRING" id="6337.A0A0V0Y4W4"/>
<evidence type="ECO:0000256" key="8">
    <source>
        <dbReference type="ARBA" id="ARBA00023128"/>
    </source>
</evidence>
<comment type="caution">
    <text evidence="14">The sequence shown here is derived from an EMBL/GenBank/DDBJ whole genome shotgun (WGS) entry which is preliminary data.</text>
</comment>
<dbReference type="EMBL" id="JYDU01000068">
    <property type="protein sequence ID" value="KRX94697.1"/>
    <property type="molecule type" value="Genomic_DNA"/>
</dbReference>
<dbReference type="InterPro" id="IPR038552">
    <property type="entry name" value="Tim21_IMS_sf"/>
</dbReference>
<comment type="subcellular location">
    <subcellularLocation>
        <location evidence="1">Mitochondrion membrane</location>
        <topology evidence="1">Single-pass membrane protein</topology>
    </subcellularLocation>
</comment>
<dbReference type="InterPro" id="IPR000535">
    <property type="entry name" value="MSP_dom"/>
</dbReference>
<keyword evidence="6 14" id="KW-0689">Ribosomal protein</keyword>
<dbReference type="Gene3D" id="2.40.50.140">
    <property type="entry name" value="Nucleic acid-binding proteins"/>
    <property type="match status" value="1"/>
</dbReference>
<evidence type="ECO:0000256" key="11">
    <source>
        <dbReference type="ARBA" id="ARBA00031620"/>
    </source>
</evidence>
<dbReference type="GO" id="GO:0005840">
    <property type="term" value="C:ribosome"/>
    <property type="evidence" value="ECO:0007669"/>
    <property type="project" value="UniProtKB-KW"/>
</dbReference>
<feature type="transmembrane region" description="Helical" evidence="12">
    <location>
        <begin position="108"/>
        <end position="133"/>
    </location>
</feature>
<keyword evidence="5" id="KW-0809">Transit peptide</keyword>
<protein>
    <recommendedName>
        <fullName evidence="11">TIM21-like protein, mitochondrial</fullName>
    </recommendedName>
</protein>
<evidence type="ECO:0000256" key="1">
    <source>
        <dbReference type="ARBA" id="ARBA00004304"/>
    </source>
</evidence>